<feature type="chain" id="PRO_5045932422" evidence="1">
    <location>
        <begin position="22"/>
        <end position="90"/>
    </location>
</feature>
<evidence type="ECO:0000256" key="1">
    <source>
        <dbReference type="SAM" id="SignalP"/>
    </source>
</evidence>
<dbReference type="Proteomes" id="UP000601990">
    <property type="component" value="Unassembled WGS sequence"/>
</dbReference>
<accession>A0ABX1N1A8</accession>
<feature type="domain" description="PepSY" evidence="2">
    <location>
        <begin position="7"/>
        <end position="88"/>
    </location>
</feature>
<keyword evidence="1" id="KW-0732">Signal</keyword>
<protein>
    <submittedName>
        <fullName evidence="3">PepSY domain-containing protein</fullName>
    </submittedName>
</protein>
<sequence length="90" mass="9904">MRTFDALLAVAGLTLSAVAFAAPQCTDKPKSDWMSEAAMKQKIAEQGYTVDKFKTTDGNCYEIYGKDKDGKKVEIYFSPIDGSVVKEKRG</sequence>
<evidence type="ECO:0000259" key="2">
    <source>
        <dbReference type="Pfam" id="PF13670"/>
    </source>
</evidence>
<dbReference type="Pfam" id="PF13670">
    <property type="entry name" value="PepSY_2"/>
    <property type="match status" value="1"/>
</dbReference>
<name>A0ABX1N1A8_9RHOO</name>
<evidence type="ECO:0000313" key="4">
    <source>
        <dbReference type="Proteomes" id="UP000601990"/>
    </source>
</evidence>
<proteinExistence type="predicted"/>
<evidence type="ECO:0000313" key="3">
    <source>
        <dbReference type="EMBL" id="NMF92940.1"/>
    </source>
</evidence>
<dbReference type="EMBL" id="WTVH01000009">
    <property type="protein sequence ID" value="NMF92940.1"/>
    <property type="molecule type" value="Genomic_DNA"/>
</dbReference>
<reference evidence="3" key="1">
    <citation type="submission" date="2019-12" db="EMBL/GenBank/DDBJ databases">
        <title>Comparative genomics gives insights into the taxonomy of the Azoarcus-Aromatoleum group and reveals separate origins of nif in the plant-associated Azoarcus and non-plant-associated Aromatoleum sub-groups.</title>
        <authorList>
            <person name="Lafos M."/>
            <person name="Maluk M."/>
            <person name="Batista M."/>
            <person name="Junghare M."/>
            <person name="Carmona M."/>
            <person name="Faoro H."/>
            <person name="Cruz L.M."/>
            <person name="Battistoni F."/>
            <person name="De Souza E."/>
            <person name="Pedrosa F."/>
            <person name="Chen W.-M."/>
            <person name="Poole P.S."/>
            <person name="Dixon R.A."/>
            <person name="James E.K."/>
        </authorList>
    </citation>
    <scope>NUCLEOTIDE SEQUENCE</scope>
    <source>
        <strain evidence="3">U120</strain>
    </source>
</reference>
<dbReference type="InterPro" id="IPR025711">
    <property type="entry name" value="PepSY"/>
</dbReference>
<organism evidence="3 4">
    <name type="scientific">Aromatoleum buckelii</name>
    <dbReference type="NCBI Taxonomy" id="200254"/>
    <lineage>
        <taxon>Bacteria</taxon>
        <taxon>Pseudomonadati</taxon>
        <taxon>Pseudomonadota</taxon>
        <taxon>Betaproteobacteria</taxon>
        <taxon>Rhodocyclales</taxon>
        <taxon>Rhodocyclaceae</taxon>
        <taxon>Aromatoleum</taxon>
    </lineage>
</organism>
<keyword evidence="4" id="KW-1185">Reference proteome</keyword>
<comment type="caution">
    <text evidence="3">The sequence shown here is derived from an EMBL/GenBank/DDBJ whole genome shotgun (WGS) entry which is preliminary data.</text>
</comment>
<feature type="signal peptide" evidence="1">
    <location>
        <begin position="1"/>
        <end position="21"/>
    </location>
</feature>
<dbReference type="RefSeq" id="WP_169198232.1">
    <property type="nucleotide sequence ID" value="NZ_WTVH02000008.1"/>
</dbReference>
<gene>
    <name evidence="3" type="ORF">GO608_06330</name>
</gene>